<dbReference type="InterPro" id="IPR011009">
    <property type="entry name" value="Kinase-like_dom_sf"/>
</dbReference>
<reference evidence="3" key="2">
    <citation type="submission" date="2019-07" db="EMBL/GenBank/DDBJ databases">
        <authorList>
            <person name="Yang Y."/>
            <person name="Bocs S."/>
            <person name="Baudouin L."/>
        </authorList>
    </citation>
    <scope>NUCLEOTIDE SEQUENCE</scope>
    <source>
        <tissue evidence="3">Spear leaf of Hainan Tall coconut</tissue>
    </source>
</reference>
<feature type="region of interest" description="Disordered" evidence="1">
    <location>
        <begin position="1"/>
        <end position="90"/>
    </location>
</feature>
<comment type="caution">
    <text evidence="3">The sequence shown here is derived from an EMBL/GenBank/DDBJ whole genome shotgun (WGS) entry which is preliminary data.</text>
</comment>
<accession>A0A8K0HVJ0</accession>
<reference evidence="3" key="1">
    <citation type="journal article" date="2017" name="Gigascience">
        <title>The genome draft of coconut (Cocos nucifera).</title>
        <authorList>
            <person name="Xiao Y."/>
            <person name="Xu P."/>
            <person name="Fan H."/>
            <person name="Baudouin L."/>
            <person name="Xia W."/>
            <person name="Bocs S."/>
            <person name="Xu J."/>
            <person name="Li Q."/>
            <person name="Guo A."/>
            <person name="Zhou L."/>
            <person name="Li J."/>
            <person name="Wu Y."/>
            <person name="Ma Z."/>
            <person name="Armero A."/>
            <person name="Issali A.E."/>
            <person name="Liu N."/>
            <person name="Peng M."/>
            <person name="Yang Y."/>
        </authorList>
    </citation>
    <scope>NUCLEOTIDE SEQUENCE</scope>
    <source>
        <tissue evidence="3">Spear leaf of Hainan Tall coconut</tissue>
    </source>
</reference>
<gene>
    <name evidence="3" type="ORF">COCNU_01G008470</name>
</gene>
<feature type="domain" description="Serine-threonine/tyrosine-protein kinase catalytic" evidence="2">
    <location>
        <begin position="146"/>
        <end position="220"/>
    </location>
</feature>
<dbReference type="InterPro" id="IPR001245">
    <property type="entry name" value="Ser-Thr/Tyr_kinase_cat_dom"/>
</dbReference>
<dbReference type="EMBL" id="CM017872">
    <property type="protein sequence ID" value="KAG1326913.1"/>
    <property type="molecule type" value="Genomic_DNA"/>
</dbReference>
<dbReference type="Proteomes" id="UP000797356">
    <property type="component" value="Chromosome 1"/>
</dbReference>
<dbReference type="Pfam" id="PF07714">
    <property type="entry name" value="PK_Tyr_Ser-Thr"/>
    <property type="match status" value="1"/>
</dbReference>
<keyword evidence="4" id="KW-1185">Reference proteome</keyword>
<dbReference type="OrthoDB" id="45963at2759"/>
<name>A0A8K0HVJ0_COCNU</name>
<dbReference type="AlphaFoldDB" id="A0A8K0HVJ0"/>
<proteinExistence type="predicted"/>
<evidence type="ECO:0000256" key="1">
    <source>
        <dbReference type="SAM" id="MobiDB-lite"/>
    </source>
</evidence>
<dbReference type="Gene3D" id="1.10.510.10">
    <property type="entry name" value="Transferase(Phosphotransferase) domain 1"/>
    <property type="match status" value="1"/>
</dbReference>
<evidence type="ECO:0000259" key="2">
    <source>
        <dbReference type="Pfam" id="PF07714"/>
    </source>
</evidence>
<dbReference type="PANTHER" id="PTHR37376:SF1">
    <property type="entry name" value="EXPRESSED PROTEIN"/>
    <property type="match status" value="1"/>
</dbReference>
<evidence type="ECO:0000313" key="3">
    <source>
        <dbReference type="EMBL" id="KAG1326913.1"/>
    </source>
</evidence>
<feature type="compositionally biased region" description="Pro residues" evidence="1">
    <location>
        <begin position="64"/>
        <end position="85"/>
    </location>
</feature>
<dbReference type="SUPFAM" id="SSF56112">
    <property type="entry name" value="Protein kinase-like (PK-like)"/>
    <property type="match status" value="1"/>
</dbReference>
<dbReference type="PANTHER" id="PTHR37376">
    <property type="entry name" value="EXPRESSED PROTEIN"/>
    <property type="match status" value="1"/>
</dbReference>
<organism evidence="3 4">
    <name type="scientific">Cocos nucifera</name>
    <name type="common">Coconut palm</name>
    <dbReference type="NCBI Taxonomy" id="13894"/>
    <lineage>
        <taxon>Eukaryota</taxon>
        <taxon>Viridiplantae</taxon>
        <taxon>Streptophyta</taxon>
        <taxon>Embryophyta</taxon>
        <taxon>Tracheophyta</taxon>
        <taxon>Spermatophyta</taxon>
        <taxon>Magnoliopsida</taxon>
        <taxon>Liliopsida</taxon>
        <taxon>Arecaceae</taxon>
        <taxon>Arecoideae</taxon>
        <taxon>Cocoseae</taxon>
        <taxon>Attaleinae</taxon>
        <taxon>Cocos</taxon>
    </lineage>
</organism>
<evidence type="ECO:0000313" key="4">
    <source>
        <dbReference type="Proteomes" id="UP000797356"/>
    </source>
</evidence>
<protein>
    <submittedName>
        <fullName evidence="3">Putative anther-specific proline-rich protein APG</fullName>
    </submittedName>
</protein>
<sequence length="234" mass="26030">MSTARASPRAREATSPPVIGKAGSYTVFLTPPATPKPSEARRSPVPSPGSNPSSSPRKVAPLLPKSPPSPPPPPLPPLPPPPVQVPPLNFEKPRIRSSGSAFGFFWDAIAKVQDVHSSLDEYLANVLGLDQSKYQWALNEYYENKGVCTKDHSNGALVAVKALTASSDKRIEEQFMVGVSTIRRIHHFDVVKLFGFCYESDSIVYEFLRQAIIRHSVRRSYNLWDSYRHHRPFQ</sequence>
<dbReference type="GO" id="GO:0004672">
    <property type="term" value="F:protein kinase activity"/>
    <property type="evidence" value="ECO:0007669"/>
    <property type="project" value="InterPro"/>
</dbReference>